<dbReference type="EMBL" id="KP795533">
    <property type="protein sequence ID" value="AKN37388.1"/>
    <property type="molecule type" value="Genomic_DNA"/>
</dbReference>
<sequence length="276" mass="30657">MDFNTRRSVMRIKGLTITVIAALTISGCAHQTESTPDMYQNVDVILAAPGMVAVGEEPLQVGSIKSKGILLYSSVYARDKGDMIEIVKIYERSDMDNFPVAYSRYLYKFNGAFLELDSHSAEQTGLIGSWPIPRLDKSDVERLVTIGSSKGFSLYNNNVADIKGSDDHVTLKPSLRNKDVIMNLTTQRKCDDVGYKALGGYNTTFILNDDNTQFIGHGECDSYTNTVSYQFPQSFNALLRDWDKQGRAYGGVTIHGVTYSIPALGFTYAEHTVRKN</sequence>
<evidence type="ECO:0000313" key="6">
    <source>
        <dbReference type="EMBL" id="AKN40124.1"/>
    </source>
</evidence>
<evidence type="ECO:0000313" key="3">
    <source>
        <dbReference type="EMBL" id="AKN37388.1"/>
    </source>
</evidence>
<evidence type="ECO:0000313" key="5">
    <source>
        <dbReference type="EMBL" id="AKN38882.1"/>
    </source>
</evidence>
<dbReference type="EMBL" id="KP795692">
    <property type="protein sequence ID" value="AKN40359.1"/>
    <property type="molecule type" value="Genomic_DNA"/>
</dbReference>
<keyword evidence="1" id="KW-0732">Signal</keyword>
<reference evidence="2" key="1">
    <citation type="journal article" date="2015" name="MBio">
        <title>Eco-Evolutionary Dynamics of Episomes among Ecologically Cohesive Bacterial Populations.</title>
        <authorList>
            <person name="Xue H."/>
            <person name="Cordero O.X."/>
            <person name="Camas F.M."/>
            <person name="Trimble W."/>
            <person name="Meyer F."/>
            <person name="Guglielmini J."/>
            <person name="Rocha E.P."/>
            <person name="Polz M.F."/>
        </authorList>
    </citation>
    <scope>NUCLEOTIDE SEQUENCE</scope>
    <source>
        <strain evidence="3">1S_120</strain>
        <strain evidence="2">1S_77</strain>
        <strain evidence="6">5S_149</strain>
        <strain evidence="4">5S_239</strain>
        <strain evidence="5">5S_240</strain>
    </source>
</reference>
<dbReference type="EMBL" id="KP795447">
    <property type="protein sequence ID" value="AKN35692.1"/>
    <property type="molecule type" value="Genomic_DNA"/>
</dbReference>
<dbReference type="EMBL" id="KP795618">
    <property type="protein sequence ID" value="AKN38882.1"/>
    <property type="molecule type" value="Genomic_DNA"/>
</dbReference>
<evidence type="ECO:0000313" key="4">
    <source>
        <dbReference type="EMBL" id="AKN37800.1"/>
    </source>
</evidence>
<evidence type="ECO:0000256" key="1">
    <source>
        <dbReference type="SAM" id="SignalP"/>
    </source>
</evidence>
<protein>
    <recommendedName>
        <fullName evidence="7">Lipoprotein</fullName>
    </recommendedName>
</protein>
<organism evidence="2">
    <name type="scientific">Vibrio kanaloae</name>
    <dbReference type="NCBI Taxonomy" id="170673"/>
    <lineage>
        <taxon>Bacteria</taxon>
        <taxon>Pseudomonadati</taxon>
        <taxon>Pseudomonadota</taxon>
        <taxon>Gammaproteobacteria</taxon>
        <taxon>Vibrionales</taxon>
        <taxon>Vibrionaceae</taxon>
        <taxon>Vibrio</taxon>
    </lineage>
</organism>
<evidence type="ECO:0000313" key="2">
    <source>
        <dbReference type="EMBL" id="AKN35692.1"/>
    </source>
</evidence>
<dbReference type="AlphaFoldDB" id="A0A0H3ZMP7"/>
<evidence type="ECO:0008006" key="7">
    <source>
        <dbReference type="Google" id="ProtNLM"/>
    </source>
</evidence>
<feature type="chain" id="PRO_5007408210" description="Lipoprotein" evidence="1">
    <location>
        <begin position="32"/>
        <end position="276"/>
    </location>
</feature>
<dbReference type="PROSITE" id="PS51257">
    <property type="entry name" value="PROKAR_LIPOPROTEIN"/>
    <property type="match status" value="1"/>
</dbReference>
<accession>A0A0H3ZMP7</accession>
<dbReference type="EMBL" id="KP795551">
    <property type="protein sequence ID" value="AKN37800.1"/>
    <property type="molecule type" value="Genomic_DNA"/>
</dbReference>
<name>A0A0H3ZMP7_9VIBR</name>
<feature type="signal peptide" evidence="1">
    <location>
        <begin position="1"/>
        <end position="31"/>
    </location>
</feature>
<proteinExistence type="predicted"/>
<dbReference type="EMBL" id="KP795680">
    <property type="protein sequence ID" value="AKN40124.1"/>
    <property type="molecule type" value="Genomic_DNA"/>
</dbReference>